<gene>
    <name evidence="2" type="ORF">EV130_110183</name>
</gene>
<dbReference type="Proteomes" id="UP000295547">
    <property type="component" value="Unassembled WGS sequence"/>
</dbReference>
<reference evidence="2 3" key="1">
    <citation type="submission" date="2019-03" db="EMBL/GenBank/DDBJ databases">
        <title>Genomic Encyclopedia of Type Strains, Phase IV (KMG-V): Genome sequencing to study the core and pangenomes of soil and plant-associated prokaryotes.</title>
        <authorList>
            <person name="Whitman W."/>
        </authorList>
    </citation>
    <scope>NUCLEOTIDE SEQUENCE [LARGE SCALE GENOMIC DNA]</scope>
    <source>
        <strain evidence="2 3">Gr42</strain>
    </source>
</reference>
<evidence type="ECO:0000256" key="1">
    <source>
        <dbReference type="SAM" id="MobiDB-lite"/>
    </source>
</evidence>
<accession>A0A4R3QL99</accession>
<organism evidence="2 3">
    <name type="scientific">Rhizobium azibense</name>
    <dbReference type="NCBI Taxonomy" id="1136135"/>
    <lineage>
        <taxon>Bacteria</taxon>
        <taxon>Pseudomonadati</taxon>
        <taxon>Pseudomonadota</taxon>
        <taxon>Alphaproteobacteria</taxon>
        <taxon>Hyphomicrobiales</taxon>
        <taxon>Rhizobiaceae</taxon>
        <taxon>Rhizobium/Agrobacterium group</taxon>
        <taxon>Rhizobium</taxon>
    </lineage>
</organism>
<comment type="caution">
    <text evidence="2">The sequence shown here is derived from an EMBL/GenBank/DDBJ whole genome shotgun (WGS) entry which is preliminary data.</text>
</comment>
<evidence type="ECO:0000313" key="2">
    <source>
        <dbReference type="EMBL" id="TCU21839.1"/>
    </source>
</evidence>
<protein>
    <submittedName>
        <fullName evidence="2">Uncharacterized protein</fullName>
    </submittedName>
</protein>
<evidence type="ECO:0000313" key="3">
    <source>
        <dbReference type="Proteomes" id="UP000295547"/>
    </source>
</evidence>
<name>A0A4R3QL99_9HYPH</name>
<dbReference type="RefSeq" id="WP_132661772.1">
    <property type="nucleotide sequence ID" value="NZ_SMBJ01000010.1"/>
</dbReference>
<sequence length="127" mass="14149">MENDSAWLATAVYQLLDDLMPFCQGKPSLSPEHEDQFKDVSASAAMVFSSAPNPDKLERETIHHFEELLDNGRYTWRDRAIARGMLGSLICAARQAVEVMKELRGEDGCDPGGGPLAPEDRDLDEPW</sequence>
<proteinExistence type="predicted"/>
<feature type="region of interest" description="Disordered" evidence="1">
    <location>
        <begin position="104"/>
        <end position="127"/>
    </location>
</feature>
<keyword evidence="3" id="KW-1185">Reference proteome</keyword>
<dbReference type="AlphaFoldDB" id="A0A4R3QL99"/>
<dbReference type="EMBL" id="SMBJ01000010">
    <property type="protein sequence ID" value="TCU21839.1"/>
    <property type="molecule type" value="Genomic_DNA"/>
</dbReference>